<dbReference type="Proteomes" id="UP000596742">
    <property type="component" value="Unassembled WGS sequence"/>
</dbReference>
<dbReference type="InterPro" id="IPR050941">
    <property type="entry name" value="CCN"/>
</dbReference>
<dbReference type="PANTHER" id="PTHR11348:SF17">
    <property type="entry name" value="CCN"/>
    <property type="match status" value="1"/>
</dbReference>
<comment type="caution">
    <text evidence="5">The sequence shown here is derived from an EMBL/GenBank/DDBJ whole genome shotgun (WGS) entry which is preliminary data.</text>
</comment>
<gene>
    <name evidence="5" type="ORF">MGAL_10B079046</name>
</gene>
<dbReference type="GO" id="GO:0007155">
    <property type="term" value="P:cell adhesion"/>
    <property type="evidence" value="ECO:0007669"/>
    <property type="project" value="TreeGrafter"/>
</dbReference>
<comment type="caution">
    <text evidence="3">Lacks conserved residue(s) required for the propagation of feature annotation.</text>
</comment>
<dbReference type="InterPro" id="IPR006207">
    <property type="entry name" value="Cys_knot_C"/>
</dbReference>
<sequence length="177" mass="21172">MDKNYRRYREIIYSRNDRQCKICRSQLNLNVEKSKQLNEVIQTGVTDCSLNGTKWSQCSVTCGVGISVRMAPKHCRRKEDTRLCYLRPCGTVLYSNDRKKKCTPTTRITKKERISYKDCHSVRAYRLKFCTNCKEKQCCYPKRTKTREIEFLCNDGRYEYFKYAWIKRCKCSKRCKN</sequence>
<keyword evidence="6" id="KW-1185">Reference proteome</keyword>
<dbReference type="SUPFAM" id="SSF82895">
    <property type="entry name" value="TSP-1 type 1 repeat"/>
    <property type="match status" value="1"/>
</dbReference>
<dbReference type="GO" id="GO:0005615">
    <property type="term" value="C:extracellular space"/>
    <property type="evidence" value="ECO:0007669"/>
    <property type="project" value="TreeGrafter"/>
</dbReference>
<dbReference type="SMART" id="SM00041">
    <property type="entry name" value="CT"/>
    <property type="match status" value="1"/>
</dbReference>
<proteinExistence type="predicted"/>
<dbReference type="InterPro" id="IPR036383">
    <property type="entry name" value="TSP1_rpt_sf"/>
</dbReference>
<evidence type="ECO:0000259" key="4">
    <source>
        <dbReference type="PROSITE" id="PS01225"/>
    </source>
</evidence>
<keyword evidence="1" id="KW-0732">Signal</keyword>
<dbReference type="PROSITE" id="PS01185">
    <property type="entry name" value="CTCK_1"/>
    <property type="match status" value="1"/>
</dbReference>
<evidence type="ECO:0000313" key="5">
    <source>
        <dbReference type="EMBL" id="VDI64346.1"/>
    </source>
</evidence>
<dbReference type="Pfam" id="PF19035">
    <property type="entry name" value="TSP1_CCN"/>
    <property type="match status" value="1"/>
</dbReference>
<dbReference type="PROSITE" id="PS50092">
    <property type="entry name" value="TSP1"/>
    <property type="match status" value="1"/>
</dbReference>
<feature type="domain" description="CTCK" evidence="4">
    <location>
        <begin position="102"/>
        <end position="176"/>
    </location>
</feature>
<organism evidence="5 6">
    <name type="scientific">Mytilus galloprovincialis</name>
    <name type="common">Mediterranean mussel</name>
    <dbReference type="NCBI Taxonomy" id="29158"/>
    <lineage>
        <taxon>Eukaryota</taxon>
        <taxon>Metazoa</taxon>
        <taxon>Spiralia</taxon>
        <taxon>Lophotrochozoa</taxon>
        <taxon>Mollusca</taxon>
        <taxon>Bivalvia</taxon>
        <taxon>Autobranchia</taxon>
        <taxon>Pteriomorphia</taxon>
        <taxon>Mytilida</taxon>
        <taxon>Mytiloidea</taxon>
        <taxon>Mytilidae</taxon>
        <taxon>Mytilinae</taxon>
        <taxon>Mytilus</taxon>
    </lineage>
</organism>
<reference evidence="5" key="1">
    <citation type="submission" date="2018-11" db="EMBL/GenBank/DDBJ databases">
        <authorList>
            <person name="Alioto T."/>
            <person name="Alioto T."/>
        </authorList>
    </citation>
    <scope>NUCLEOTIDE SEQUENCE</scope>
</reference>
<dbReference type="InterPro" id="IPR043973">
    <property type="entry name" value="TSP1_CCN"/>
</dbReference>
<name>A0A8B6GIW7_MYTGA</name>
<dbReference type="Gene3D" id="2.20.100.10">
    <property type="entry name" value="Thrombospondin type-1 (TSP1) repeat"/>
    <property type="match status" value="1"/>
</dbReference>
<dbReference type="GO" id="GO:0008201">
    <property type="term" value="F:heparin binding"/>
    <property type="evidence" value="ECO:0007669"/>
    <property type="project" value="TreeGrafter"/>
</dbReference>
<dbReference type="GO" id="GO:0045597">
    <property type="term" value="P:positive regulation of cell differentiation"/>
    <property type="evidence" value="ECO:0007669"/>
    <property type="project" value="TreeGrafter"/>
</dbReference>
<dbReference type="OrthoDB" id="365605at2759"/>
<evidence type="ECO:0000256" key="1">
    <source>
        <dbReference type="ARBA" id="ARBA00022729"/>
    </source>
</evidence>
<dbReference type="PANTHER" id="PTHR11348">
    <property type="entry name" value="CONNECTIVE TISSUE GROWTH FACTOR-RELATED"/>
    <property type="match status" value="1"/>
</dbReference>
<evidence type="ECO:0000256" key="2">
    <source>
        <dbReference type="ARBA" id="ARBA00023157"/>
    </source>
</evidence>
<dbReference type="PROSITE" id="PS01225">
    <property type="entry name" value="CTCK_2"/>
    <property type="match status" value="1"/>
</dbReference>
<dbReference type="GO" id="GO:0005178">
    <property type="term" value="F:integrin binding"/>
    <property type="evidence" value="ECO:0007669"/>
    <property type="project" value="TreeGrafter"/>
</dbReference>
<dbReference type="InterPro" id="IPR000884">
    <property type="entry name" value="TSP1_rpt"/>
</dbReference>
<protein>
    <recommendedName>
        <fullName evidence="4">CTCK domain-containing protein</fullName>
    </recommendedName>
</protein>
<dbReference type="AlphaFoldDB" id="A0A8B6GIW7"/>
<dbReference type="GO" id="GO:0007165">
    <property type="term" value="P:signal transduction"/>
    <property type="evidence" value="ECO:0007669"/>
    <property type="project" value="InterPro"/>
</dbReference>
<evidence type="ECO:0000313" key="6">
    <source>
        <dbReference type="Proteomes" id="UP000596742"/>
    </source>
</evidence>
<dbReference type="EMBL" id="UYJE01008498">
    <property type="protein sequence ID" value="VDI64346.1"/>
    <property type="molecule type" value="Genomic_DNA"/>
</dbReference>
<accession>A0A8B6GIW7</accession>
<keyword evidence="2" id="KW-1015">Disulfide bond</keyword>
<dbReference type="GO" id="GO:0031012">
    <property type="term" value="C:extracellular matrix"/>
    <property type="evidence" value="ECO:0007669"/>
    <property type="project" value="TreeGrafter"/>
</dbReference>
<evidence type="ECO:0000256" key="3">
    <source>
        <dbReference type="PROSITE-ProRule" id="PRU00039"/>
    </source>
</evidence>